<comment type="caution">
    <text evidence="4">The sequence shown here is derived from an EMBL/GenBank/DDBJ whole genome shotgun (WGS) entry which is preliminary data.</text>
</comment>
<sequence length="185" mass="20483">MELQEAILKRRSVRKFTDEVVTDEELRQIFEAVRWSPSWANTQVWEFIVVRDKELIKKVTGTYSELNPASKCSLTASALIVACAKTGASGCYGGKEATAIQNWYMFDLGMAVQTLCLKAHELGLGTVVVGLMDHETCKKILDVGEGYNVVAVIPIGRPAVPPREGPARKDLSEIVHLNSFHKAMF</sequence>
<dbReference type="Pfam" id="PF00881">
    <property type="entry name" value="Nitroreductase"/>
    <property type="match status" value="1"/>
</dbReference>
<protein>
    <submittedName>
        <fullName evidence="4">Nitroreductase</fullName>
    </submittedName>
</protein>
<reference evidence="4" key="1">
    <citation type="journal article" date="2015" name="Proc. Natl. Acad. Sci. U.S.A.">
        <title>Networks of energetic and metabolic interactions define dynamics in microbial communities.</title>
        <authorList>
            <person name="Embree M."/>
            <person name="Liu J.K."/>
            <person name="Al-Bassam M.M."/>
            <person name="Zengler K."/>
        </authorList>
    </citation>
    <scope>NUCLEOTIDE SEQUENCE</scope>
</reference>
<evidence type="ECO:0000256" key="1">
    <source>
        <dbReference type="ARBA" id="ARBA00007118"/>
    </source>
</evidence>
<accession>A0A0W8FNS9</accession>
<evidence type="ECO:0000313" key="4">
    <source>
        <dbReference type="EMBL" id="KUG22540.1"/>
    </source>
</evidence>
<proteinExistence type="inferred from homology"/>
<dbReference type="GO" id="GO:0016491">
    <property type="term" value="F:oxidoreductase activity"/>
    <property type="evidence" value="ECO:0007669"/>
    <property type="project" value="UniProtKB-KW"/>
</dbReference>
<dbReference type="InterPro" id="IPR029479">
    <property type="entry name" value="Nitroreductase"/>
</dbReference>
<dbReference type="Gene3D" id="3.40.109.10">
    <property type="entry name" value="NADH Oxidase"/>
    <property type="match status" value="1"/>
</dbReference>
<dbReference type="InterPro" id="IPR000415">
    <property type="entry name" value="Nitroreductase-like"/>
</dbReference>
<organism evidence="4">
    <name type="scientific">hydrocarbon metagenome</name>
    <dbReference type="NCBI Taxonomy" id="938273"/>
    <lineage>
        <taxon>unclassified sequences</taxon>
        <taxon>metagenomes</taxon>
        <taxon>ecological metagenomes</taxon>
    </lineage>
</organism>
<name>A0A0W8FNS9_9ZZZZ</name>
<dbReference type="PANTHER" id="PTHR43673:SF10">
    <property type="entry name" value="NADH DEHYDROGENASE_NAD(P)H NITROREDUCTASE XCC3605-RELATED"/>
    <property type="match status" value="1"/>
</dbReference>
<keyword evidence="2" id="KW-0560">Oxidoreductase</keyword>
<feature type="domain" description="Nitroreductase" evidence="3">
    <location>
        <begin position="7"/>
        <end position="157"/>
    </location>
</feature>
<dbReference type="PANTHER" id="PTHR43673">
    <property type="entry name" value="NAD(P)H NITROREDUCTASE YDGI-RELATED"/>
    <property type="match status" value="1"/>
</dbReference>
<dbReference type="AlphaFoldDB" id="A0A0W8FNS9"/>
<evidence type="ECO:0000259" key="3">
    <source>
        <dbReference type="Pfam" id="PF00881"/>
    </source>
</evidence>
<dbReference type="SUPFAM" id="SSF55469">
    <property type="entry name" value="FMN-dependent nitroreductase-like"/>
    <property type="match status" value="1"/>
</dbReference>
<evidence type="ECO:0000256" key="2">
    <source>
        <dbReference type="ARBA" id="ARBA00023002"/>
    </source>
</evidence>
<gene>
    <name evidence="4" type="ORF">ASZ90_007683</name>
</gene>
<comment type="similarity">
    <text evidence="1">Belongs to the nitroreductase family.</text>
</comment>
<dbReference type="EMBL" id="LNQE01000958">
    <property type="protein sequence ID" value="KUG22540.1"/>
    <property type="molecule type" value="Genomic_DNA"/>
</dbReference>